<evidence type="ECO:0000313" key="2">
    <source>
        <dbReference type="Proteomes" id="UP001140510"/>
    </source>
</evidence>
<evidence type="ECO:0000313" key="1">
    <source>
        <dbReference type="EMBL" id="KAJ4395105.1"/>
    </source>
</evidence>
<sequence>MASVCRQTRADLQLLVYELNSFAFSDKHYNYSRAMRAFTKSLTERELSSIQAIHWPLVNVLAYRHNLRGEKVEEPDSTSVEELRNLPSLTRVVLRYGGPEFNSLADKPNEEERLELQGLVKTNGGWDYALERKFRRTMAARTARALIEREDVRIR</sequence>
<keyword evidence="2" id="KW-1185">Reference proteome</keyword>
<reference evidence="1" key="1">
    <citation type="submission" date="2022-10" db="EMBL/GenBank/DDBJ databases">
        <title>Tapping the CABI collections for fungal endophytes: first genome assemblies for Collariella, Neodidymelliopsis, Ascochyta clinopodiicola, Didymella pomorum, Didymosphaeria variabile, Neocosmospora piperis and Neocucurbitaria cava.</title>
        <authorList>
            <person name="Hill R."/>
        </authorList>
    </citation>
    <scope>NUCLEOTIDE SEQUENCE</scope>
    <source>
        <strain evidence="1">IMI 355091</strain>
    </source>
</reference>
<dbReference type="OrthoDB" id="3785647at2759"/>
<accession>A0A9W9D0W9</accession>
<dbReference type="AlphaFoldDB" id="A0A9W9D0W9"/>
<protein>
    <submittedName>
        <fullName evidence="1">Uncharacterized protein</fullName>
    </submittedName>
</protein>
<comment type="caution">
    <text evidence="1">The sequence shown here is derived from an EMBL/GenBank/DDBJ whole genome shotgun (WGS) entry which is preliminary data.</text>
</comment>
<proteinExistence type="predicted"/>
<dbReference type="Proteomes" id="UP001140510">
    <property type="component" value="Unassembled WGS sequence"/>
</dbReference>
<feature type="non-terminal residue" evidence="1">
    <location>
        <position position="155"/>
    </location>
</feature>
<name>A0A9W9D0W9_9PLEO</name>
<gene>
    <name evidence="1" type="ORF">N0V91_011078</name>
</gene>
<organism evidence="1 2">
    <name type="scientific">Didymella pomorum</name>
    <dbReference type="NCBI Taxonomy" id="749634"/>
    <lineage>
        <taxon>Eukaryota</taxon>
        <taxon>Fungi</taxon>
        <taxon>Dikarya</taxon>
        <taxon>Ascomycota</taxon>
        <taxon>Pezizomycotina</taxon>
        <taxon>Dothideomycetes</taxon>
        <taxon>Pleosporomycetidae</taxon>
        <taxon>Pleosporales</taxon>
        <taxon>Pleosporineae</taxon>
        <taxon>Didymellaceae</taxon>
        <taxon>Didymella</taxon>
    </lineage>
</organism>
<dbReference type="EMBL" id="JAPEVA010000176">
    <property type="protein sequence ID" value="KAJ4395105.1"/>
    <property type="molecule type" value="Genomic_DNA"/>
</dbReference>